<keyword evidence="12" id="KW-0540">Nuclease</keyword>
<evidence type="ECO:0000313" key="12">
    <source>
        <dbReference type="EMBL" id="POS00981.1"/>
    </source>
</evidence>
<dbReference type="GO" id="GO:0003677">
    <property type="term" value="F:DNA binding"/>
    <property type="evidence" value="ECO:0007669"/>
    <property type="project" value="InterPro"/>
</dbReference>
<dbReference type="GO" id="GO:0016887">
    <property type="term" value="F:ATP hydrolysis activity"/>
    <property type="evidence" value="ECO:0007669"/>
    <property type="project" value="RHEA"/>
</dbReference>
<feature type="binding site" evidence="9">
    <location>
        <begin position="11"/>
        <end position="18"/>
    </location>
    <ligand>
        <name>ATP</name>
        <dbReference type="ChEBI" id="CHEBI:30616"/>
    </ligand>
</feature>
<dbReference type="GO" id="GO:0043138">
    <property type="term" value="F:3'-5' DNA helicase activity"/>
    <property type="evidence" value="ECO:0007669"/>
    <property type="project" value="UniProtKB-EC"/>
</dbReference>
<dbReference type="OrthoDB" id="9810135at2"/>
<sequence>MHKKAFTIYNASAGSGKTFTLVKEYLKIILLSPKNDAYRNILAITFTNKAVHEMKTRVVESLYEFAKDFPDEKAQVLRNKIAEETKLSPVDIQSKSKDIIKSIIHNYAAFDISTIDKFTHRVIRSFAHDLGLPITFEVSLETEALLTETIDRIIAEAGKDAELTNLLVDYTMEKTDDDKSWDISKEIFDVGRLILNENNREELTHFENKTLSEFSKIKENLKTVCTNIEEDTQVRANQILHFLEEKSVILSSFSGSYFPKHIQSIAQNKFNPNNKTYKNIEDIKVNAKAPDKDLIESLKPELLQQLDYIYKLFEKKHFYEAFQKNINPLSLLQIISKNYSEIQKEQNLLSIAEFNKLIHKEIQHQPAPFIYERMGERYRHFFIDEFQDTSIMQWENLIPLIDNALSGEIDGEKGSLMLVGDPKQSIYRWRGGKAEQFIELSKNNNPFSNPEKVVDSLKQNFRSHENIIQFNNQFFEFIAEEFTNTDYKNLYKNDSNQEINTKKGGYVSIKFIPEKKEIDEEVETHDVFLAETLQTIYRVKQNGFQNHEIVILTRKNEQGVLLANFLTENGIPVISSESLLIAASSDVQAIVQILYYLDNVQNLEAKAQLLYFLSQKNKEKIPTHSFISQGMALEKEHDFENYLLKFGYSFSFEKLRRKSLLETVQLIINSIINPTDYNAYIQYFLDTVLEFQNKKQSGLSDFLYYWEQKSSKLSLPLPEGIDAIKIMTIHKSKGLEFPVVIFPFANENYALKPQDKIWLDANEQELGLSKILVAKNKGILNFDSKSAEKYLEKSQEELLDNINILYVALTRAEEQLHIISQLVTQNKEGNYPNNMASFFIKFIEEKKYSLANNVFEYGNAERVSKTVTLKKEVQVIPQLDKILSPENIKIAQRESLMWNTPQQDAIAFGNTLHEILSKINTKKDIQHAIEYAIETGLINQTQREIIYQKIIDIVTNTQLQCFFEAENKVYNERTLIEQSKPVSKPDKMVVTKNNDVLLLDYKTGQKLDKHKQQMFHYVNTIESMNLKVVKKLLVYIGDSVEIVAL</sequence>
<feature type="domain" description="UvrD-like helicase ATP-binding" evidence="10">
    <location>
        <begin position="1"/>
        <end position="464"/>
    </location>
</feature>
<organism evidence="12 13">
    <name type="scientific">Flavobacterium croceum DSM 17960</name>
    <dbReference type="NCBI Taxonomy" id="1121886"/>
    <lineage>
        <taxon>Bacteria</taxon>
        <taxon>Pseudomonadati</taxon>
        <taxon>Bacteroidota</taxon>
        <taxon>Flavobacteriia</taxon>
        <taxon>Flavobacteriales</taxon>
        <taxon>Flavobacteriaceae</taxon>
        <taxon>Flavobacterium</taxon>
    </lineage>
</organism>
<dbReference type="Gene3D" id="3.40.50.300">
    <property type="entry name" value="P-loop containing nucleotide triphosphate hydrolases"/>
    <property type="match status" value="3"/>
</dbReference>
<evidence type="ECO:0000256" key="8">
    <source>
        <dbReference type="ARBA" id="ARBA00048988"/>
    </source>
</evidence>
<evidence type="ECO:0000256" key="5">
    <source>
        <dbReference type="ARBA" id="ARBA00023235"/>
    </source>
</evidence>
<evidence type="ECO:0000256" key="7">
    <source>
        <dbReference type="ARBA" id="ARBA00034808"/>
    </source>
</evidence>
<name>A0A2S4N5K6_9FLAO</name>
<protein>
    <recommendedName>
        <fullName evidence="7">DNA 3'-5' helicase</fullName>
        <ecNumber evidence="7">5.6.2.4</ecNumber>
    </recommendedName>
</protein>
<evidence type="ECO:0000259" key="10">
    <source>
        <dbReference type="PROSITE" id="PS51198"/>
    </source>
</evidence>
<keyword evidence="4 9" id="KW-0067">ATP-binding</keyword>
<dbReference type="InterPro" id="IPR027417">
    <property type="entry name" value="P-loop_NTPase"/>
</dbReference>
<gene>
    <name evidence="12" type="ORF">Q361_11635</name>
</gene>
<dbReference type="GO" id="GO:0000725">
    <property type="term" value="P:recombinational repair"/>
    <property type="evidence" value="ECO:0007669"/>
    <property type="project" value="TreeGrafter"/>
</dbReference>
<keyword evidence="3 9" id="KW-0347">Helicase</keyword>
<reference evidence="12 13" key="1">
    <citation type="submission" date="2018-01" db="EMBL/GenBank/DDBJ databases">
        <title>Genomic Encyclopedia of Type Strains, Phase I: the one thousand microbial genomes (KMG-I) project.</title>
        <authorList>
            <person name="Goeker M."/>
        </authorList>
    </citation>
    <scope>NUCLEOTIDE SEQUENCE [LARGE SCALE GENOMIC DNA]</scope>
    <source>
        <strain evidence="12 13">DSM 17960</strain>
    </source>
</reference>
<keyword evidence="1 9" id="KW-0547">Nucleotide-binding</keyword>
<comment type="catalytic activity">
    <reaction evidence="8">
        <text>ATP + H2O = ADP + phosphate + H(+)</text>
        <dbReference type="Rhea" id="RHEA:13065"/>
        <dbReference type="ChEBI" id="CHEBI:15377"/>
        <dbReference type="ChEBI" id="CHEBI:15378"/>
        <dbReference type="ChEBI" id="CHEBI:30616"/>
        <dbReference type="ChEBI" id="CHEBI:43474"/>
        <dbReference type="ChEBI" id="CHEBI:456216"/>
        <dbReference type="EC" id="5.6.2.4"/>
    </reaction>
</comment>
<accession>A0A2S4N5K6</accession>
<dbReference type="PANTHER" id="PTHR11070:SF67">
    <property type="entry name" value="DNA 3'-5' HELICASE"/>
    <property type="match status" value="1"/>
</dbReference>
<dbReference type="GO" id="GO:0005829">
    <property type="term" value="C:cytosol"/>
    <property type="evidence" value="ECO:0007669"/>
    <property type="project" value="TreeGrafter"/>
</dbReference>
<evidence type="ECO:0000256" key="3">
    <source>
        <dbReference type="ARBA" id="ARBA00022806"/>
    </source>
</evidence>
<dbReference type="InterPro" id="IPR014016">
    <property type="entry name" value="UvrD-like_ATP-bd"/>
</dbReference>
<proteinExistence type="predicted"/>
<keyword evidence="5" id="KW-0413">Isomerase</keyword>
<keyword evidence="13" id="KW-1185">Reference proteome</keyword>
<dbReference type="GO" id="GO:0005524">
    <property type="term" value="F:ATP binding"/>
    <property type="evidence" value="ECO:0007669"/>
    <property type="project" value="UniProtKB-UniRule"/>
</dbReference>
<dbReference type="GO" id="GO:0004527">
    <property type="term" value="F:exonuclease activity"/>
    <property type="evidence" value="ECO:0007669"/>
    <property type="project" value="UniProtKB-KW"/>
</dbReference>
<dbReference type="PANTHER" id="PTHR11070">
    <property type="entry name" value="UVRD / RECB / PCRA DNA HELICASE FAMILY MEMBER"/>
    <property type="match status" value="1"/>
</dbReference>
<evidence type="ECO:0000259" key="11">
    <source>
        <dbReference type="PROSITE" id="PS51217"/>
    </source>
</evidence>
<feature type="domain" description="UvrD-like helicase C-terminal" evidence="11">
    <location>
        <begin position="465"/>
        <end position="734"/>
    </location>
</feature>
<dbReference type="PROSITE" id="PS51217">
    <property type="entry name" value="UVRD_HELICASE_CTER"/>
    <property type="match status" value="1"/>
</dbReference>
<dbReference type="Gene3D" id="1.10.3170.10">
    <property type="entry name" value="Recbcd, chain B, domain 2"/>
    <property type="match status" value="1"/>
</dbReference>
<comment type="caution">
    <text evidence="12">The sequence shown here is derived from an EMBL/GenBank/DDBJ whole genome shotgun (WGS) entry which is preliminary data.</text>
</comment>
<dbReference type="AlphaFoldDB" id="A0A2S4N5K6"/>
<dbReference type="PROSITE" id="PS51198">
    <property type="entry name" value="UVRD_HELICASE_ATP_BIND"/>
    <property type="match status" value="1"/>
</dbReference>
<dbReference type="Pfam" id="PF00580">
    <property type="entry name" value="UvrD-helicase"/>
    <property type="match status" value="1"/>
</dbReference>
<evidence type="ECO:0000256" key="2">
    <source>
        <dbReference type="ARBA" id="ARBA00022801"/>
    </source>
</evidence>
<dbReference type="InterPro" id="IPR000212">
    <property type="entry name" value="DNA_helicase_UvrD/REP"/>
</dbReference>
<evidence type="ECO:0000256" key="6">
    <source>
        <dbReference type="ARBA" id="ARBA00034617"/>
    </source>
</evidence>
<dbReference type="EMBL" id="PQNY01000016">
    <property type="protein sequence ID" value="POS00981.1"/>
    <property type="molecule type" value="Genomic_DNA"/>
</dbReference>
<dbReference type="InterPro" id="IPR014017">
    <property type="entry name" value="DNA_helicase_UvrD-like_C"/>
</dbReference>
<dbReference type="SUPFAM" id="SSF52540">
    <property type="entry name" value="P-loop containing nucleoside triphosphate hydrolases"/>
    <property type="match status" value="1"/>
</dbReference>
<dbReference type="Pfam" id="PF13361">
    <property type="entry name" value="UvrD_C"/>
    <property type="match status" value="1"/>
</dbReference>
<dbReference type="EC" id="5.6.2.4" evidence="7"/>
<comment type="catalytic activity">
    <reaction evidence="6">
        <text>Couples ATP hydrolysis with the unwinding of duplex DNA by translocating in the 3'-5' direction.</text>
        <dbReference type="EC" id="5.6.2.4"/>
    </reaction>
</comment>
<keyword evidence="2 9" id="KW-0378">Hydrolase</keyword>
<evidence type="ECO:0000256" key="1">
    <source>
        <dbReference type="ARBA" id="ARBA00022741"/>
    </source>
</evidence>
<keyword evidence="12" id="KW-0269">Exonuclease</keyword>
<evidence type="ECO:0000313" key="13">
    <source>
        <dbReference type="Proteomes" id="UP000237056"/>
    </source>
</evidence>
<dbReference type="Proteomes" id="UP000237056">
    <property type="component" value="Unassembled WGS sequence"/>
</dbReference>
<evidence type="ECO:0000256" key="4">
    <source>
        <dbReference type="ARBA" id="ARBA00022840"/>
    </source>
</evidence>
<evidence type="ECO:0000256" key="9">
    <source>
        <dbReference type="PROSITE-ProRule" id="PRU00560"/>
    </source>
</evidence>